<dbReference type="InterPro" id="IPR036373">
    <property type="entry name" value="Ribosomal_bL17_sf"/>
</dbReference>
<comment type="caution">
    <text evidence="6">The sequence shown here is derived from an EMBL/GenBank/DDBJ whole genome shotgun (WGS) entry which is preliminary data.</text>
</comment>
<name>A0A0G0SCD5_9BACT</name>
<dbReference type="PANTHER" id="PTHR14413:SF16">
    <property type="entry name" value="LARGE RIBOSOMAL SUBUNIT PROTEIN BL17M"/>
    <property type="match status" value="1"/>
</dbReference>
<dbReference type="Gene3D" id="3.90.1030.10">
    <property type="entry name" value="Ribosomal protein L17"/>
    <property type="match status" value="1"/>
</dbReference>
<comment type="similarity">
    <text evidence="1 4 5">Belongs to the bacterial ribosomal protein bL17 family.</text>
</comment>
<dbReference type="PANTHER" id="PTHR14413">
    <property type="entry name" value="RIBOSOMAL PROTEIN L17"/>
    <property type="match status" value="1"/>
</dbReference>
<keyword evidence="3 4" id="KW-0687">Ribonucleoprotein</keyword>
<evidence type="ECO:0000256" key="4">
    <source>
        <dbReference type="HAMAP-Rule" id="MF_01368"/>
    </source>
</evidence>
<comment type="subunit">
    <text evidence="4">Part of the 50S ribosomal subunit. Contacts protein L32.</text>
</comment>
<evidence type="ECO:0000256" key="3">
    <source>
        <dbReference type="ARBA" id="ARBA00023274"/>
    </source>
</evidence>
<evidence type="ECO:0000313" key="7">
    <source>
        <dbReference type="Proteomes" id="UP000034137"/>
    </source>
</evidence>
<evidence type="ECO:0000256" key="5">
    <source>
        <dbReference type="RuleBase" id="RU000660"/>
    </source>
</evidence>
<dbReference type="GO" id="GO:0006412">
    <property type="term" value="P:translation"/>
    <property type="evidence" value="ECO:0007669"/>
    <property type="project" value="UniProtKB-UniRule"/>
</dbReference>
<protein>
    <recommendedName>
        <fullName evidence="4">Large ribosomal subunit protein bL17</fullName>
    </recommendedName>
</protein>
<dbReference type="Proteomes" id="UP000034137">
    <property type="component" value="Unassembled WGS sequence"/>
</dbReference>
<keyword evidence="2 4" id="KW-0689">Ribosomal protein</keyword>
<accession>A0A0G0SCD5</accession>
<dbReference type="HAMAP" id="MF_01368">
    <property type="entry name" value="Ribosomal_bL17"/>
    <property type="match status" value="1"/>
</dbReference>
<dbReference type="GO" id="GO:0022625">
    <property type="term" value="C:cytosolic large ribosomal subunit"/>
    <property type="evidence" value="ECO:0007669"/>
    <property type="project" value="TreeGrafter"/>
</dbReference>
<dbReference type="GO" id="GO:0003735">
    <property type="term" value="F:structural constituent of ribosome"/>
    <property type="evidence" value="ECO:0007669"/>
    <property type="project" value="InterPro"/>
</dbReference>
<dbReference type="EMBL" id="LBXO01000035">
    <property type="protein sequence ID" value="KKR32400.1"/>
    <property type="molecule type" value="Genomic_DNA"/>
</dbReference>
<gene>
    <name evidence="4" type="primary">rplQ</name>
    <name evidence="6" type="ORF">UT64_C0035G0009</name>
</gene>
<dbReference type="AlphaFoldDB" id="A0A0G0SCD5"/>
<evidence type="ECO:0000313" key="6">
    <source>
        <dbReference type="EMBL" id="KKR32400.1"/>
    </source>
</evidence>
<dbReference type="Pfam" id="PF01196">
    <property type="entry name" value="Ribosomal_L17"/>
    <property type="match status" value="1"/>
</dbReference>
<sequence>MRHRNKNKILDREKAPRELMLRNLASSILIYEKVKTTEAKAKVVRSLVDKMITVAKKGDLNARRQLIETLPQKMAIKKSMDVLGERYKDRDGGYSRIIKLGTRKGDGAEMVQIELV</sequence>
<reference evidence="6 7" key="1">
    <citation type="journal article" date="2015" name="Nature">
        <title>rRNA introns, odd ribosomes, and small enigmatic genomes across a large radiation of phyla.</title>
        <authorList>
            <person name="Brown C.T."/>
            <person name="Hug L.A."/>
            <person name="Thomas B.C."/>
            <person name="Sharon I."/>
            <person name="Castelle C.J."/>
            <person name="Singh A."/>
            <person name="Wilkins M.J."/>
            <person name="Williams K.H."/>
            <person name="Banfield J.F."/>
        </authorList>
    </citation>
    <scope>NUCLEOTIDE SEQUENCE [LARGE SCALE GENOMIC DNA]</scope>
</reference>
<dbReference type="NCBIfam" id="TIGR00059">
    <property type="entry name" value="L17"/>
    <property type="match status" value="1"/>
</dbReference>
<dbReference type="SUPFAM" id="SSF64263">
    <property type="entry name" value="Prokaryotic ribosomal protein L17"/>
    <property type="match status" value="1"/>
</dbReference>
<organism evidence="6 7">
    <name type="scientific">Candidatus Falkowbacteria bacterium GW2011_GWF2_39_8</name>
    <dbReference type="NCBI Taxonomy" id="1618642"/>
    <lineage>
        <taxon>Bacteria</taxon>
        <taxon>Candidatus Falkowiibacteriota</taxon>
    </lineage>
</organism>
<proteinExistence type="inferred from homology"/>
<dbReference type="PATRIC" id="fig|1618642.3.peg.676"/>
<evidence type="ECO:0000256" key="2">
    <source>
        <dbReference type="ARBA" id="ARBA00022980"/>
    </source>
</evidence>
<dbReference type="InterPro" id="IPR000456">
    <property type="entry name" value="Ribosomal_bL17"/>
</dbReference>
<evidence type="ECO:0000256" key="1">
    <source>
        <dbReference type="ARBA" id="ARBA00008777"/>
    </source>
</evidence>